<keyword evidence="5" id="KW-0067">ATP-binding</keyword>
<evidence type="ECO:0000256" key="1">
    <source>
        <dbReference type="ARBA" id="ARBA00005594"/>
    </source>
</evidence>
<feature type="domain" description="Methionyl/Valyl/Leucyl/Isoleucyl-tRNA synthetase anticodon-binding" evidence="10">
    <location>
        <begin position="36"/>
        <end position="177"/>
    </location>
</feature>
<dbReference type="FunFam" id="1.10.730.10:FF:000004">
    <property type="entry name" value="Isoleucyl-tRNA synthetase, cytoplasmic"/>
    <property type="match status" value="1"/>
</dbReference>
<dbReference type="SUPFAM" id="SSF47323">
    <property type="entry name" value="Anticodon-binding domain of a subclass of class I aminoacyl-tRNA synthetases"/>
    <property type="match status" value="1"/>
</dbReference>
<dbReference type="InterPro" id="IPR009080">
    <property type="entry name" value="tRNAsynth_Ia_anticodon-bd"/>
</dbReference>
<evidence type="ECO:0000256" key="7">
    <source>
        <dbReference type="ARBA" id="ARBA00023146"/>
    </source>
</evidence>
<evidence type="ECO:0000313" key="12">
    <source>
        <dbReference type="RefSeq" id="XP_032116414.1"/>
    </source>
</evidence>
<sequence>MLEPGCGTAREAKQDEEEIEFPYNENTVRKSPNITDQWILSFMQPLIGFFETEMAAYRLYTVVPRLVKFVDILTNWYVRMNRRRLKGENGMEDCVMALETLFSVLLSLCRLMAPYMPFLTELTYQNLKVLIDPISVQDKDTLSIHYLMLPRVREELIDKKTESAISRMQSVIELGRYPLKEIVVIHQDPEALKDIKSLEKYVIEELNVRKVTLSTDKNKYGIRLRAEPDNVVLEKRLKGAFKAGMTSIKQLSSEELEQFQKTRTIVVEGHELHDEDIRLMYTFDQATGGTAQFEAHSDAQVNEMIPNLQVFCRMYSTLQCAV</sequence>
<comment type="catalytic activity">
    <reaction evidence="9">
        <text>tRNA(Ile) + L-isoleucine + ATP = L-isoleucyl-tRNA(Ile) + AMP + diphosphate</text>
        <dbReference type="Rhea" id="RHEA:11060"/>
        <dbReference type="Rhea" id="RHEA-COMP:9666"/>
        <dbReference type="Rhea" id="RHEA-COMP:9695"/>
        <dbReference type="ChEBI" id="CHEBI:30616"/>
        <dbReference type="ChEBI" id="CHEBI:33019"/>
        <dbReference type="ChEBI" id="CHEBI:58045"/>
        <dbReference type="ChEBI" id="CHEBI:78442"/>
        <dbReference type="ChEBI" id="CHEBI:78528"/>
        <dbReference type="ChEBI" id="CHEBI:456215"/>
        <dbReference type="EC" id="6.1.1.5"/>
    </reaction>
</comment>
<keyword evidence="3" id="KW-0436">Ligase</keyword>
<evidence type="ECO:0000256" key="6">
    <source>
        <dbReference type="ARBA" id="ARBA00022917"/>
    </source>
</evidence>
<evidence type="ECO:0000256" key="8">
    <source>
        <dbReference type="ARBA" id="ARBA00032665"/>
    </source>
</evidence>
<dbReference type="GO" id="GO:0005524">
    <property type="term" value="F:ATP binding"/>
    <property type="evidence" value="ECO:0007669"/>
    <property type="project" value="UniProtKB-KW"/>
</dbReference>
<proteinExistence type="inferred from homology"/>
<comment type="similarity">
    <text evidence="1">Belongs to the class-I aminoacyl-tRNA synthetase family.</text>
</comment>
<dbReference type="PANTHER" id="PTHR42780:SF1">
    <property type="entry name" value="ISOLEUCINE--TRNA LIGASE, CYTOPLASMIC"/>
    <property type="match status" value="1"/>
</dbReference>
<dbReference type="GO" id="GO:0004822">
    <property type="term" value="F:isoleucine-tRNA ligase activity"/>
    <property type="evidence" value="ECO:0007669"/>
    <property type="project" value="UniProtKB-EC"/>
</dbReference>
<keyword evidence="6" id="KW-0648">Protein biosynthesis</keyword>
<dbReference type="InterPro" id="IPR033709">
    <property type="entry name" value="Anticodon_Ile_ABEc"/>
</dbReference>
<reference evidence="12" key="1">
    <citation type="submission" date="2025-08" db="UniProtKB">
        <authorList>
            <consortium name="RefSeq"/>
        </authorList>
    </citation>
    <scope>IDENTIFICATION</scope>
    <source>
        <tissue evidence="12">Blood</tissue>
    </source>
</reference>
<dbReference type="GeneID" id="116538242"/>
<keyword evidence="11" id="KW-1185">Reference proteome</keyword>
<dbReference type="RefSeq" id="XP_032116414.1">
    <property type="nucleotide sequence ID" value="XM_032260523.1"/>
</dbReference>
<gene>
    <name evidence="12" type="primary">LOC116538242</name>
</gene>
<dbReference type="InterPro" id="IPR023586">
    <property type="entry name" value="Ile-tRNA-ligase_type2"/>
</dbReference>
<evidence type="ECO:0000259" key="10">
    <source>
        <dbReference type="Pfam" id="PF08264"/>
    </source>
</evidence>
<dbReference type="CDD" id="cd07961">
    <property type="entry name" value="Anticodon_Ia_Ile_ABEc"/>
    <property type="match status" value="1"/>
</dbReference>
<evidence type="ECO:0000313" key="11">
    <source>
        <dbReference type="Proteomes" id="UP000504640"/>
    </source>
</evidence>
<dbReference type="Gene3D" id="1.10.730.10">
    <property type="entry name" value="Isoleucyl-tRNA Synthetase, Domain 1"/>
    <property type="match status" value="1"/>
</dbReference>
<dbReference type="GO" id="GO:0000049">
    <property type="term" value="F:tRNA binding"/>
    <property type="evidence" value="ECO:0007669"/>
    <property type="project" value="InterPro"/>
</dbReference>
<dbReference type="Proteomes" id="UP000504640">
    <property type="component" value="Unplaced"/>
</dbReference>
<evidence type="ECO:0000256" key="4">
    <source>
        <dbReference type="ARBA" id="ARBA00022741"/>
    </source>
</evidence>
<dbReference type="EC" id="6.1.1.5" evidence="2"/>
<dbReference type="Pfam" id="PF08264">
    <property type="entry name" value="Anticodon_1"/>
    <property type="match status" value="1"/>
</dbReference>
<keyword evidence="4" id="KW-0547">Nucleotide-binding</keyword>
<evidence type="ECO:0000256" key="2">
    <source>
        <dbReference type="ARBA" id="ARBA00013165"/>
    </source>
</evidence>
<dbReference type="PANTHER" id="PTHR42780">
    <property type="entry name" value="SOLEUCYL-TRNA SYNTHETASE"/>
    <property type="match status" value="1"/>
</dbReference>
<dbReference type="InterPro" id="IPR013155">
    <property type="entry name" value="M/V/L/I-tRNA-synth_anticd-bd"/>
</dbReference>
<dbReference type="AlphaFoldDB" id="A0A6J3GEM8"/>
<evidence type="ECO:0000256" key="5">
    <source>
        <dbReference type="ARBA" id="ARBA00022840"/>
    </source>
</evidence>
<dbReference type="GO" id="GO:0006428">
    <property type="term" value="P:isoleucyl-tRNA aminoacylation"/>
    <property type="evidence" value="ECO:0007669"/>
    <property type="project" value="TreeGrafter"/>
</dbReference>
<name>A0A6J3GEM8_SAPAP</name>
<protein>
    <recommendedName>
        <fullName evidence="2">isoleucine--tRNA ligase</fullName>
        <ecNumber evidence="2">6.1.1.5</ecNumber>
    </recommendedName>
    <alternativeName>
        <fullName evidence="8">Isoleucyl-tRNA synthetase</fullName>
    </alternativeName>
</protein>
<evidence type="ECO:0000256" key="9">
    <source>
        <dbReference type="ARBA" id="ARBA00048359"/>
    </source>
</evidence>
<accession>A0A6J3GEM8</accession>
<organism evidence="11 12">
    <name type="scientific">Sapajus apella</name>
    <name type="common">Brown-capped capuchin</name>
    <name type="synonym">Cebus apella</name>
    <dbReference type="NCBI Taxonomy" id="9515"/>
    <lineage>
        <taxon>Eukaryota</taxon>
        <taxon>Metazoa</taxon>
        <taxon>Chordata</taxon>
        <taxon>Craniata</taxon>
        <taxon>Vertebrata</taxon>
        <taxon>Euteleostomi</taxon>
        <taxon>Mammalia</taxon>
        <taxon>Eutheria</taxon>
        <taxon>Euarchontoglires</taxon>
        <taxon>Primates</taxon>
        <taxon>Haplorrhini</taxon>
        <taxon>Platyrrhini</taxon>
        <taxon>Cebidae</taxon>
        <taxon>Cebinae</taxon>
        <taxon>Sapajus</taxon>
    </lineage>
</organism>
<keyword evidence="7" id="KW-0030">Aminoacyl-tRNA synthetase</keyword>
<evidence type="ECO:0000256" key="3">
    <source>
        <dbReference type="ARBA" id="ARBA00022598"/>
    </source>
</evidence>